<protein>
    <submittedName>
        <fullName evidence="1">Uncharacterized protein</fullName>
    </submittedName>
</protein>
<dbReference type="EMBL" id="GBRH01272115">
    <property type="protein sequence ID" value="JAD25780.1"/>
    <property type="molecule type" value="Transcribed_RNA"/>
</dbReference>
<organism evidence="1">
    <name type="scientific">Arundo donax</name>
    <name type="common">Giant reed</name>
    <name type="synonym">Donax arundinaceus</name>
    <dbReference type="NCBI Taxonomy" id="35708"/>
    <lineage>
        <taxon>Eukaryota</taxon>
        <taxon>Viridiplantae</taxon>
        <taxon>Streptophyta</taxon>
        <taxon>Embryophyta</taxon>
        <taxon>Tracheophyta</taxon>
        <taxon>Spermatophyta</taxon>
        <taxon>Magnoliopsida</taxon>
        <taxon>Liliopsida</taxon>
        <taxon>Poales</taxon>
        <taxon>Poaceae</taxon>
        <taxon>PACMAD clade</taxon>
        <taxon>Arundinoideae</taxon>
        <taxon>Arundineae</taxon>
        <taxon>Arundo</taxon>
    </lineage>
</organism>
<reference evidence="1" key="2">
    <citation type="journal article" date="2015" name="Data Brief">
        <title>Shoot transcriptome of the giant reed, Arundo donax.</title>
        <authorList>
            <person name="Barrero R.A."/>
            <person name="Guerrero F.D."/>
            <person name="Moolhuijzen P."/>
            <person name="Goolsby J.A."/>
            <person name="Tidwell J."/>
            <person name="Bellgard S.E."/>
            <person name="Bellgard M.I."/>
        </authorList>
    </citation>
    <scope>NUCLEOTIDE SEQUENCE</scope>
    <source>
        <tissue evidence="1">Shoot tissue taken approximately 20 cm above the soil surface</tissue>
    </source>
</reference>
<name>A0A0A8YKD0_ARUDO</name>
<accession>A0A0A8YKD0</accession>
<evidence type="ECO:0000313" key="1">
    <source>
        <dbReference type="EMBL" id="JAD25780.1"/>
    </source>
</evidence>
<reference evidence="1" key="1">
    <citation type="submission" date="2014-09" db="EMBL/GenBank/DDBJ databases">
        <authorList>
            <person name="Magalhaes I.L.F."/>
            <person name="Oliveira U."/>
            <person name="Santos F.R."/>
            <person name="Vidigal T.H.D.A."/>
            <person name="Brescovit A.D."/>
            <person name="Santos A.J."/>
        </authorList>
    </citation>
    <scope>NUCLEOTIDE SEQUENCE</scope>
    <source>
        <tissue evidence="1">Shoot tissue taken approximately 20 cm above the soil surface</tissue>
    </source>
</reference>
<dbReference type="AlphaFoldDB" id="A0A0A8YKD0"/>
<proteinExistence type="predicted"/>
<sequence length="28" mass="3076">MGLNYRLCCLHFTSSYGGLGELEVVEAL</sequence>